<dbReference type="EMBL" id="FMZA01000003">
    <property type="protein sequence ID" value="SDC10269.1"/>
    <property type="molecule type" value="Genomic_DNA"/>
</dbReference>
<dbReference type="SUPFAM" id="SSF117457">
    <property type="entry name" value="FumA C-terminal domain-like"/>
    <property type="match status" value="1"/>
</dbReference>
<keyword evidence="5" id="KW-1185">Reference proteome</keyword>
<dbReference type="RefSeq" id="WP_091566444.1">
    <property type="nucleotide sequence ID" value="NZ_FMZA01000003.1"/>
</dbReference>
<sequence>MASYEMTPPLSNEEVARLRAGDQVFLSGVLVTARDAAHQRLDQLLREGRELPIDLKGHVLYYVGPCPPKPGDVIGSAGPTTAYRMDPYTPRLFEYGVKGAIGKGPRGPQVKEACRAYGAVSFSAVGGASALLGQRVKKVELVAYEDLGIEAIRAFTVDRLPVLVAYDSLGQDVYETEKQKYRRLS</sequence>
<evidence type="ECO:0000256" key="1">
    <source>
        <dbReference type="ARBA" id="ARBA00008876"/>
    </source>
</evidence>
<proteinExistence type="inferred from homology"/>
<dbReference type="NCBIfam" id="TIGR00723">
    <property type="entry name" value="ttdB_fumA_fumB"/>
    <property type="match status" value="1"/>
</dbReference>
<keyword evidence="2" id="KW-0456">Lyase</keyword>
<dbReference type="Gene3D" id="3.20.130.10">
    <property type="entry name" value="Fe-S hydro-lyase, tartrate dehydratase beta-type, catalytic domain"/>
    <property type="match status" value="1"/>
</dbReference>
<dbReference type="GO" id="GO:0016836">
    <property type="term" value="F:hydro-lyase activity"/>
    <property type="evidence" value="ECO:0007669"/>
    <property type="project" value="InterPro"/>
</dbReference>
<dbReference type="OrthoDB" id="9798978at2"/>
<name>A0A1G6IUU5_9BACL</name>
<dbReference type="InterPro" id="IPR004647">
    <property type="entry name" value="Fe-S_hydro-lyase_TtdB-typ_cat"/>
</dbReference>
<reference evidence="4 5" key="1">
    <citation type="submission" date="2016-10" db="EMBL/GenBank/DDBJ databases">
        <authorList>
            <person name="de Groot N.N."/>
        </authorList>
    </citation>
    <scope>NUCLEOTIDE SEQUENCE [LARGE SCALE GENOMIC DNA]</scope>
    <source>
        <strain evidence="4 5">DSM 45514</strain>
    </source>
</reference>
<accession>A0A1G6IUU5</accession>
<dbReference type="PANTHER" id="PTHR43351:SF2">
    <property type="entry name" value="L(+)-TARTRATE DEHYDRATASE SUBUNIT BETA-RELATED"/>
    <property type="match status" value="1"/>
</dbReference>
<organism evidence="4 5">
    <name type="scientific">Melghirimyces thermohalophilus</name>
    <dbReference type="NCBI Taxonomy" id="1236220"/>
    <lineage>
        <taxon>Bacteria</taxon>
        <taxon>Bacillati</taxon>
        <taxon>Bacillota</taxon>
        <taxon>Bacilli</taxon>
        <taxon>Bacillales</taxon>
        <taxon>Thermoactinomycetaceae</taxon>
        <taxon>Melghirimyces</taxon>
    </lineage>
</organism>
<gene>
    <name evidence="4" type="ORF">SAMN04488112_10358</name>
</gene>
<evidence type="ECO:0000259" key="3">
    <source>
        <dbReference type="Pfam" id="PF05683"/>
    </source>
</evidence>
<dbReference type="PANTHER" id="PTHR43351">
    <property type="entry name" value="L(+)-TARTRATE DEHYDRATASE SUBUNIT BETA"/>
    <property type="match status" value="1"/>
</dbReference>
<evidence type="ECO:0000313" key="5">
    <source>
        <dbReference type="Proteomes" id="UP000199387"/>
    </source>
</evidence>
<evidence type="ECO:0000256" key="2">
    <source>
        <dbReference type="ARBA" id="ARBA00023239"/>
    </source>
</evidence>
<dbReference type="AlphaFoldDB" id="A0A1G6IUU5"/>
<dbReference type="STRING" id="1236220.SAMN04488112_10358"/>
<dbReference type="InterPro" id="IPR036660">
    <property type="entry name" value="Fe-S_hydroAse_TtdB_cat_sf"/>
</dbReference>
<protein>
    <submittedName>
        <fullName evidence="4">Fumarate hydratase subunit beta</fullName>
    </submittedName>
</protein>
<feature type="domain" description="Fe-S hydro-lyase tartrate dehydratase beta-type catalytic" evidence="3">
    <location>
        <begin position="10"/>
        <end position="176"/>
    </location>
</feature>
<dbReference type="Proteomes" id="UP000199387">
    <property type="component" value="Unassembled WGS sequence"/>
</dbReference>
<evidence type="ECO:0000313" key="4">
    <source>
        <dbReference type="EMBL" id="SDC10269.1"/>
    </source>
</evidence>
<comment type="similarity">
    <text evidence="1">Belongs to the class-I fumarase family.</text>
</comment>
<dbReference type="Pfam" id="PF05683">
    <property type="entry name" value="Fumerase_C"/>
    <property type="match status" value="1"/>
</dbReference>